<reference evidence="2 3" key="1">
    <citation type="journal article" date="2018" name="Front. Plant Sci.">
        <title>Red Clover (Trifolium pratense) and Zigzag Clover (T. medium) - A Picture of Genomic Similarities and Differences.</title>
        <authorList>
            <person name="Dluhosova J."/>
            <person name="Istvanek J."/>
            <person name="Nedelnik J."/>
            <person name="Repkova J."/>
        </authorList>
    </citation>
    <scope>NUCLEOTIDE SEQUENCE [LARGE SCALE GENOMIC DNA]</scope>
    <source>
        <strain evidence="3">cv. 10/8</strain>
        <tissue evidence="2">Leaf</tissue>
    </source>
</reference>
<feature type="compositionally biased region" description="Polar residues" evidence="1">
    <location>
        <begin position="52"/>
        <end position="65"/>
    </location>
</feature>
<evidence type="ECO:0000313" key="3">
    <source>
        <dbReference type="Proteomes" id="UP000265520"/>
    </source>
</evidence>
<feature type="compositionally biased region" description="Low complexity" evidence="1">
    <location>
        <begin position="37"/>
        <end position="51"/>
    </location>
</feature>
<dbReference type="AlphaFoldDB" id="A0A392RDF2"/>
<dbReference type="Proteomes" id="UP000265520">
    <property type="component" value="Unassembled WGS sequence"/>
</dbReference>
<comment type="caution">
    <text evidence="2">The sequence shown here is derived from an EMBL/GenBank/DDBJ whole genome shotgun (WGS) entry which is preliminary data.</text>
</comment>
<feature type="non-terminal residue" evidence="2">
    <location>
        <position position="84"/>
    </location>
</feature>
<evidence type="ECO:0000256" key="1">
    <source>
        <dbReference type="SAM" id="MobiDB-lite"/>
    </source>
</evidence>
<organism evidence="2 3">
    <name type="scientific">Trifolium medium</name>
    <dbReference type="NCBI Taxonomy" id="97028"/>
    <lineage>
        <taxon>Eukaryota</taxon>
        <taxon>Viridiplantae</taxon>
        <taxon>Streptophyta</taxon>
        <taxon>Embryophyta</taxon>
        <taxon>Tracheophyta</taxon>
        <taxon>Spermatophyta</taxon>
        <taxon>Magnoliopsida</taxon>
        <taxon>eudicotyledons</taxon>
        <taxon>Gunneridae</taxon>
        <taxon>Pentapetalae</taxon>
        <taxon>rosids</taxon>
        <taxon>fabids</taxon>
        <taxon>Fabales</taxon>
        <taxon>Fabaceae</taxon>
        <taxon>Papilionoideae</taxon>
        <taxon>50 kb inversion clade</taxon>
        <taxon>NPAAA clade</taxon>
        <taxon>Hologalegina</taxon>
        <taxon>IRL clade</taxon>
        <taxon>Trifolieae</taxon>
        <taxon>Trifolium</taxon>
    </lineage>
</organism>
<feature type="non-terminal residue" evidence="2">
    <location>
        <position position="1"/>
    </location>
</feature>
<evidence type="ECO:0000313" key="2">
    <source>
        <dbReference type="EMBL" id="MCI34279.1"/>
    </source>
</evidence>
<protein>
    <submittedName>
        <fullName evidence="2">Uncharacterized protein</fullName>
    </submittedName>
</protein>
<keyword evidence="3" id="KW-1185">Reference proteome</keyword>
<proteinExistence type="predicted"/>
<accession>A0A392RDF2</accession>
<sequence length="84" mass="8550">TLLHKINAGFDALQIKAPRGNAIPVVSTTSTASKPEGSSTSTASGAPARSAQTTTPGRTLPNTGAKSRKRTQEASEDASASKKQ</sequence>
<dbReference type="EMBL" id="LXQA010212251">
    <property type="protein sequence ID" value="MCI34279.1"/>
    <property type="molecule type" value="Genomic_DNA"/>
</dbReference>
<feature type="region of interest" description="Disordered" evidence="1">
    <location>
        <begin position="17"/>
        <end position="84"/>
    </location>
</feature>
<name>A0A392RDF2_9FABA</name>